<feature type="domain" description="MOSC" evidence="1">
    <location>
        <begin position="21"/>
        <end position="157"/>
    </location>
</feature>
<evidence type="ECO:0000313" key="2">
    <source>
        <dbReference type="EMBL" id="NEZ60305.1"/>
    </source>
</evidence>
<gene>
    <name evidence="2" type="ORF">DXZ20_32610</name>
</gene>
<dbReference type="PROSITE" id="PS51340">
    <property type="entry name" value="MOSC"/>
    <property type="match status" value="1"/>
</dbReference>
<dbReference type="InterPro" id="IPR011037">
    <property type="entry name" value="Pyrv_Knase-like_insert_dom_sf"/>
</dbReference>
<dbReference type="EMBL" id="QXHD01000004">
    <property type="protein sequence ID" value="NEZ60305.1"/>
    <property type="molecule type" value="Genomic_DNA"/>
</dbReference>
<dbReference type="RefSeq" id="WP_163702888.1">
    <property type="nucleotide sequence ID" value="NZ_QXHD01000004.1"/>
</dbReference>
<dbReference type="GO" id="GO:0030151">
    <property type="term" value="F:molybdenum ion binding"/>
    <property type="evidence" value="ECO:0007669"/>
    <property type="project" value="InterPro"/>
</dbReference>
<dbReference type="Proteomes" id="UP000481033">
    <property type="component" value="Unassembled WGS sequence"/>
</dbReference>
<dbReference type="InterPro" id="IPR005302">
    <property type="entry name" value="MoCF_Sase_C"/>
</dbReference>
<dbReference type="Pfam" id="PF03473">
    <property type="entry name" value="MOSC"/>
    <property type="match status" value="1"/>
</dbReference>
<dbReference type="InterPro" id="IPR052353">
    <property type="entry name" value="Benzoxazolinone_Detox_Enz"/>
</dbReference>
<sequence>MKKISSGQIVQINISDGGTPKRPIFEVQITPAGLTGDRQRNLKYHGGPDRAVCLWSADIIQTLQNEGHPIAPGSTGENITVAGLTWAQLEPNMQLQLGDTVRLLITDYAAPCRHISRYFSDRRYSRISQKHHPGTSRLYARVLSPGLVHVGNNIQLT</sequence>
<protein>
    <submittedName>
        <fullName evidence="2">MOSC domain-containing protein</fullName>
    </submittedName>
</protein>
<accession>A0A6M0RVM7</accession>
<proteinExistence type="predicted"/>
<comment type="caution">
    <text evidence="2">The sequence shown here is derived from an EMBL/GenBank/DDBJ whole genome shotgun (WGS) entry which is preliminary data.</text>
</comment>
<dbReference type="SUPFAM" id="SSF50800">
    <property type="entry name" value="PK beta-barrel domain-like"/>
    <property type="match status" value="1"/>
</dbReference>
<dbReference type="GO" id="GO:0030170">
    <property type="term" value="F:pyridoxal phosphate binding"/>
    <property type="evidence" value="ECO:0007669"/>
    <property type="project" value="InterPro"/>
</dbReference>
<dbReference type="PANTHER" id="PTHR30212:SF2">
    <property type="entry name" value="PROTEIN YIIM"/>
    <property type="match status" value="1"/>
</dbReference>
<name>A0A6M0RVM7_9CYAN</name>
<evidence type="ECO:0000313" key="3">
    <source>
        <dbReference type="Proteomes" id="UP000481033"/>
    </source>
</evidence>
<dbReference type="PANTHER" id="PTHR30212">
    <property type="entry name" value="PROTEIN YIIM"/>
    <property type="match status" value="1"/>
</dbReference>
<dbReference type="GO" id="GO:0003824">
    <property type="term" value="F:catalytic activity"/>
    <property type="evidence" value="ECO:0007669"/>
    <property type="project" value="InterPro"/>
</dbReference>
<evidence type="ECO:0000259" key="1">
    <source>
        <dbReference type="PROSITE" id="PS51340"/>
    </source>
</evidence>
<organism evidence="2 3">
    <name type="scientific">Adonisia turfae CCMR0081</name>
    <dbReference type="NCBI Taxonomy" id="2292702"/>
    <lineage>
        <taxon>Bacteria</taxon>
        <taxon>Bacillati</taxon>
        <taxon>Cyanobacteriota</taxon>
        <taxon>Adonisia</taxon>
        <taxon>Adonisia turfae</taxon>
    </lineage>
</organism>
<keyword evidence="3" id="KW-1185">Reference proteome</keyword>
<reference evidence="2 3" key="1">
    <citation type="journal article" date="2020" name="Microb. Ecol.">
        <title>Ecogenomics of the Marine Benthic Filamentous Cyanobacterium Adonisia.</title>
        <authorList>
            <person name="Walter J.M."/>
            <person name="Coutinho F.H."/>
            <person name="Leomil L."/>
            <person name="Hargreaves P.I."/>
            <person name="Campeao M.E."/>
            <person name="Vieira V.V."/>
            <person name="Silva B.S."/>
            <person name="Fistarol G.O."/>
            <person name="Salomon P.S."/>
            <person name="Sawabe T."/>
            <person name="Mino S."/>
            <person name="Hosokawa M."/>
            <person name="Miyashita H."/>
            <person name="Maruyama F."/>
            <person name="van Verk M.C."/>
            <person name="Dutilh B.E."/>
            <person name="Thompson C.C."/>
            <person name="Thompson F.L."/>
        </authorList>
    </citation>
    <scope>NUCLEOTIDE SEQUENCE [LARGE SCALE GENOMIC DNA]</scope>
    <source>
        <strain evidence="2 3">CCMR0081</strain>
    </source>
</reference>
<dbReference type="Gene3D" id="2.40.33.20">
    <property type="entry name" value="PK beta-barrel domain-like"/>
    <property type="match status" value="1"/>
</dbReference>
<dbReference type="AlphaFoldDB" id="A0A6M0RVM7"/>